<dbReference type="InterPro" id="IPR036610">
    <property type="entry name" value="PEBP-like_sf"/>
</dbReference>
<accession>A0A6M3M150</accession>
<dbReference type="CDD" id="cd00865">
    <property type="entry name" value="PEBP_bact_arch"/>
    <property type="match status" value="1"/>
</dbReference>
<evidence type="ECO:0000313" key="1">
    <source>
        <dbReference type="EMBL" id="QJA98568.1"/>
    </source>
</evidence>
<protein>
    <recommendedName>
        <fullName evidence="3">Phosphatidylethanolamine-binding protein</fullName>
    </recommendedName>
</protein>
<evidence type="ECO:0000313" key="2">
    <source>
        <dbReference type="EMBL" id="QJB02727.1"/>
    </source>
</evidence>
<dbReference type="PANTHER" id="PTHR30289:SF1">
    <property type="entry name" value="PEBP (PHOSPHATIDYLETHANOLAMINE-BINDING PROTEIN) FAMILY PROTEIN"/>
    <property type="match status" value="1"/>
</dbReference>
<dbReference type="EMBL" id="MT143591">
    <property type="protein sequence ID" value="QJA98568.1"/>
    <property type="molecule type" value="Genomic_DNA"/>
</dbReference>
<dbReference type="SUPFAM" id="SSF49777">
    <property type="entry name" value="PEBP-like"/>
    <property type="match status" value="1"/>
</dbReference>
<dbReference type="NCBIfam" id="TIGR00481">
    <property type="entry name" value="YbhB/YbcL family Raf kinase inhibitor-like protein"/>
    <property type="match status" value="1"/>
</dbReference>
<organism evidence="1">
    <name type="scientific">viral metagenome</name>
    <dbReference type="NCBI Taxonomy" id="1070528"/>
    <lineage>
        <taxon>unclassified sequences</taxon>
        <taxon>metagenomes</taxon>
        <taxon>organismal metagenomes</taxon>
    </lineage>
</organism>
<dbReference type="AlphaFoldDB" id="A0A6M3M150"/>
<evidence type="ECO:0008006" key="3">
    <source>
        <dbReference type="Google" id="ProtNLM"/>
    </source>
</evidence>
<gene>
    <name evidence="1" type="ORF">MM171A01700_0003</name>
    <name evidence="2" type="ORF">MM171B01089_0012</name>
</gene>
<dbReference type="Gene3D" id="3.90.280.10">
    <property type="entry name" value="PEBP-like"/>
    <property type="match status" value="1"/>
</dbReference>
<sequence>MTILMQSSAFPAGGQIPEKYTCDGVDRSPPLVWAGVPSSTISLALVMEDQDATGFVHWMLFNLSPRIKVLPEGIPKTPVLISYPWLGHMGTHGNNDYGRPGYGGPCPTRGSTHRYVFRLYALDRVLDLPPGASKTGFKKAVEGHVIAEGELMGVYGR</sequence>
<dbReference type="EMBL" id="MT143803">
    <property type="protein sequence ID" value="QJB02727.1"/>
    <property type="molecule type" value="Genomic_DNA"/>
</dbReference>
<dbReference type="InterPro" id="IPR008914">
    <property type="entry name" value="PEBP"/>
</dbReference>
<dbReference type="Pfam" id="PF01161">
    <property type="entry name" value="PBP"/>
    <property type="match status" value="1"/>
</dbReference>
<dbReference type="InterPro" id="IPR005247">
    <property type="entry name" value="YbhB_YbcL/LppC-like"/>
</dbReference>
<proteinExistence type="predicted"/>
<reference evidence="1" key="1">
    <citation type="submission" date="2020-03" db="EMBL/GenBank/DDBJ databases">
        <title>The deep terrestrial virosphere.</title>
        <authorList>
            <person name="Holmfeldt K."/>
            <person name="Nilsson E."/>
            <person name="Simone D."/>
            <person name="Lopez-Fernandez M."/>
            <person name="Wu X."/>
            <person name="de Brujin I."/>
            <person name="Lundin D."/>
            <person name="Andersson A."/>
            <person name="Bertilsson S."/>
            <person name="Dopson M."/>
        </authorList>
    </citation>
    <scope>NUCLEOTIDE SEQUENCE</scope>
    <source>
        <strain evidence="1">MM171A01700</strain>
        <strain evidence="2">MM171B01089</strain>
    </source>
</reference>
<dbReference type="PANTHER" id="PTHR30289">
    <property type="entry name" value="UNCHARACTERIZED PROTEIN YBCL-RELATED"/>
    <property type="match status" value="1"/>
</dbReference>
<name>A0A6M3M150_9ZZZZ</name>